<organism evidence="1">
    <name type="scientific">uncultured Caudovirales phage</name>
    <dbReference type="NCBI Taxonomy" id="2100421"/>
    <lineage>
        <taxon>Viruses</taxon>
        <taxon>Duplodnaviria</taxon>
        <taxon>Heunggongvirae</taxon>
        <taxon>Uroviricota</taxon>
        <taxon>Caudoviricetes</taxon>
        <taxon>Peduoviridae</taxon>
        <taxon>Maltschvirus</taxon>
        <taxon>Maltschvirus maltsch</taxon>
    </lineage>
</organism>
<name>A0A6J5N225_9CAUD</name>
<gene>
    <name evidence="1" type="ORF">UFOVP641_16</name>
</gene>
<accession>A0A6J5N225</accession>
<sequence>MRQYPMFDGLDPYDKLVIMDERLSNLELAHNNLANAYRKQYEDLNTTMISLSTLQKAHLNLSQSFELVSMLRNMAEEELATLKQRQK</sequence>
<protein>
    <submittedName>
        <fullName evidence="1">Uncharacterized protein</fullName>
    </submittedName>
</protein>
<reference evidence="1" key="1">
    <citation type="submission" date="2020-04" db="EMBL/GenBank/DDBJ databases">
        <authorList>
            <person name="Chiriac C."/>
            <person name="Salcher M."/>
            <person name="Ghai R."/>
            <person name="Kavagutti S V."/>
        </authorList>
    </citation>
    <scope>NUCLEOTIDE SEQUENCE</scope>
</reference>
<proteinExistence type="predicted"/>
<evidence type="ECO:0000313" key="1">
    <source>
        <dbReference type="EMBL" id="CAB4153665.1"/>
    </source>
</evidence>
<dbReference type="EMBL" id="LR796604">
    <property type="protein sequence ID" value="CAB4153665.1"/>
    <property type="molecule type" value="Genomic_DNA"/>
</dbReference>